<protein>
    <submittedName>
        <fullName evidence="2">Uncharacterized protein</fullName>
    </submittedName>
</protein>
<dbReference type="STRING" id="290338.CKO_02480"/>
<dbReference type="AlphaFoldDB" id="A8AJD4"/>
<feature type="transmembrane region" description="Helical" evidence="1">
    <location>
        <begin position="34"/>
        <end position="55"/>
    </location>
</feature>
<organism evidence="2 3">
    <name type="scientific">Citrobacter koseri (strain ATCC BAA-895 / CDC 4225-83 / SGSC4696)</name>
    <dbReference type="NCBI Taxonomy" id="290338"/>
    <lineage>
        <taxon>Bacteria</taxon>
        <taxon>Pseudomonadati</taxon>
        <taxon>Pseudomonadota</taxon>
        <taxon>Gammaproteobacteria</taxon>
        <taxon>Enterobacterales</taxon>
        <taxon>Enterobacteriaceae</taxon>
        <taxon>Citrobacter</taxon>
    </lineage>
</organism>
<reference evidence="2 3" key="1">
    <citation type="submission" date="2007-08" db="EMBL/GenBank/DDBJ databases">
        <authorList>
            <consortium name="The Citrobacter koseri Genome Sequencing Project"/>
            <person name="McClelland M."/>
            <person name="Sanderson E.K."/>
            <person name="Porwollik S."/>
            <person name="Spieth J."/>
            <person name="Clifton W.S."/>
            <person name="Latreille P."/>
            <person name="Courtney L."/>
            <person name="Wang C."/>
            <person name="Pepin K."/>
            <person name="Bhonagiri V."/>
            <person name="Nash W."/>
            <person name="Johnson M."/>
            <person name="Thiruvilangam P."/>
            <person name="Wilson R."/>
        </authorList>
    </citation>
    <scope>NUCLEOTIDE SEQUENCE [LARGE SCALE GENOMIC DNA]</scope>
    <source>
        <strain evidence="3">ATCC BAA-895 / CDC 4225-83 / SGSC4696</strain>
    </source>
</reference>
<keyword evidence="1" id="KW-0812">Transmembrane</keyword>
<keyword evidence="1" id="KW-0472">Membrane</keyword>
<sequence>MKYVRLLILLHSRYRKRLIIRVAKNSLFTVVCEVFLNATFTFLFFAVRFCSAAFYTSKRINTCVRLVANVVRWRWLSPVSQQCQVWSSFHRLRPKALLTIPR</sequence>
<proteinExistence type="predicted"/>
<dbReference type="EMBL" id="CP000822">
    <property type="protein sequence ID" value="ABV13597.1"/>
    <property type="molecule type" value="Genomic_DNA"/>
</dbReference>
<name>A8AJD4_CITK8</name>
<evidence type="ECO:0000256" key="1">
    <source>
        <dbReference type="SAM" id="Phobius"/>
    </source>
</evidence>
<accession>A8AJD4</accession>
<dbReference type="KEGG" id="cko:CKO_02480"/>
<keyword evidence="1" id="KW-1133">Transmembrane helix</keyword>
<evidence type="ECO:0000313" key="3">
    <source>
        <dbReference type="Proteomes" id="UP000008148"/>
    </source>
</evidence>
<evidence type="ECO:0000313" key="2">
    <source>
        <dbReference type="EMBL" id="ABV13597.1"/>
    </source>
</evidence>
<dbReference type="Proteomes" id="UP000008148">
    <property type="component" value="Chromosome"/>
</dbReference>
<keyword evidence="3" id="KW-1185">Reference proteome</keyword>
<dbReference type="HOGENOM" id="CLU_2358095_0_0_6"/>
<gene>
    <name evidence="2" type="ordered locus">CKO_02480</name>
</gene>